<feature type="compositionally biased region" description="Basic residues" evidence="1">
    <location>
        <begin position="336"/>
        <end position="347"/>
    </location>
</feature>
<dbReference type="AlphaFoldDB" id="D5ACG9"/>
<feature type="compositionally biased region" description="Basic and acidic residues" evidence="1">
    <location>
        <begin position="177"/>
        <end position="192"/>
    </location>
</feature>
<evidence type="ECO:0000313" key="2">
    <source>
        <dbReference type="EMBL" id="ADE77238.1"/>
    </source>
</evidence>
<dbReference type="EMBL" id="BT123952">
    <property type="protein sequence ID" value="ADE77238.1"/>
    <property type="molecule type" value="mRNA"/>
</dbReference>
<proteinExistence type="evidence at transcript level"/>
<name>D5ACG9_PICSI</name>
<organism evidence="2">
    <name type="scientific">Picea sitchensis</name>
    <name type="common">Sitka spruce</name>
    <name type="synonym">Pinus sitchensis</name>
    <dbReference type="NCBI Taxonomy" id="3332"/>
    <lineage>
        <taxon>Eukaryota</taxon>
        <taxon>Viridiplantae</taxon>
        <taxon>Streptophyta</taxon>
        <taxon>Embryophyta</taxon>
        <taxon>Tracheophyta</taxon>
        <taxon>Spermatophyta</taxon>
        <taxon>Pinopsida</taxon>
        <taxon>Pinidae</taxon>
        <taxon>Conifers I</taxon>
        <taxon>Pinales</taxon>
        <taxon>Pinaceae</taxon>
        <taxon>Picea</taxon>
    </lineage>
</organism>
<feature type="compositionally biased region" description="Basic and acidic residues" evidence="1">
    <location>
        <begin position="257"/>
        <end position="273"/>
    </location>
</feature>
<evidence type="ECO:0008006" key="3">
    <source>
        <dbReference type="Google" id="ProtNLM"/>
    </source>
</evidence>
<feature type="compositionally biased region" description="Basic and acidic residues" evidence="1">
    <location>
        <begin position="286"/>
        <end position="297"/>
    </location>
</feature>
<evidence type="ECO:0000256" key="1">
    <source>
        <dbReference type="SAM" id="MobiDB-lite"/>
    </source>
</evidence>
<reference evidence="2" key="1">
    <citation type="submission" date="2010-04" db="EMBL/GenBank/DDBJ databases">
        <authorList>
            <person name="Reid K.E."/>
            <person name="Liao N."/>
            <person name="Chan S."/>
            <person name="Docking R."/>
            <person name="Taylor G."/>
            <person name="Moore R."/>
            <person name="Mayo M."/>
            <person name="Munro S."/>
            <person name="King J."/>
            <person name="Yanchuk A."/>
            <person name="Holt R."/>
            <person name="Jones S."/>
            <person name="Marra M."/>
            <person name="Ritland C.E."/>
            <person name="Ritland K."/>
            <person name="Bohlmann J."/>
        </authorList>
    </citation>
    <scope>NUCLEOTIDE SEQUENCE</scope>
    <source>
        <tissue evidence="2">Bud</tissue>
    </source>
</reference>
<feature type="compositionally biased region" description="Basic and acidic residues" evidence="1">
    <location>
        <begin position="77"/>
        <end position="87"/>
    </location>
</feature>
<feature type="region of interest" description="Disordered" evidence="1">
    <location>
        <begin position="1"/>
        <end position="347"/>
    </location>
</feature>
<feature type="compositionally biased region" description="Basic and acidic residues" evidence="1">
    <location>
        <begin position="116"/>
        <end position="139"/>
    </location>
</feature>
<sequence length="347" mass="38248">MSGEVATSPAAPAEEVATSPVAPQSQERGLFTLYGLFDKKKEEPEESQDQPAANAETPTSEHHPTDPPRAATETQVEEGRHGDEITPHTDTQTESAHLYPTDSPDAAPAVVEEDEGRNPTRPRYDDDAPAVEEDKHDDQIVPPATTQADTQTKLADLYITDPPRAPAAAENGQAHAYSDEGQHITGEDEKQHTNGSSSSSAFSSEEEKDDEKKLQSSDVEEDGEEKKKENVSIGEKLPEKNPYAKLPEKNPYAEPAVEEKKEPANEEKKEENGGYKMYENLSPQPNKKESVAEEEKGVRKKRTVKDKIKEKLSGHVPDQNEGEGEEDRKEGLLDKIKHKIPGHHAKE</sequence>
<accession>D5ACG9</accession>
<feature type="compositionally biased region" description="Polar residues" evidence="1">
    <location>
        <begin position="144"/>
        <end position="153"/>
    </location>
</feature>
<protein>
    <recommendedName>
        <fullName evidence="3">Dehydrin</fullName>
    </recommendedName>
</protein>
<feature type="compositionally biased region" description="Basic and acidic residues" evidence="1">
    <location>
        <begin position="326"/>
        <end position="335"/>
    </location>
</feature>